<dbReference type="Proteomes" id="UP001430679">
    <property type="component" value="Unassembled WGS sequence"/>
</dbReference>
<dbReference type="RefSeq" id="WP_230033643.1">
    <property type="nucleotide sequence ID" value="NZ_JAJJMM010000001.1"/>
</dbReference>
<gene>
    <name evidence="1" type="ORF">LNP81_04075</name>
</gene>
<keyword evidence="2" id="KW-1185">Reference proteome</keyword>
<dbReference type="EMBL" id="JAJJMM010000001">
    <property type="protein sequence ID" value="MCC9062162.1"/>
    <property type="molecule type" value="Genomic_DNA"/>
</dbReference>
<evidence type="ECO:0000313" key="1">
    <source>
        <dbReference type="EMBL" id="MCC9062162.1"/>
    </source>
</evidence>
<proteinExistence type="predicted"/>
<accession>A0ABS8M9I5</accession>
<sequence length="126" mass="14506">MKKIFIVFCILILTASCKSQNEDFTLIGKWKPIESTGSNGANKFTTKIEDGNEITFEKNNIVIDHLNNKGKYEFTGDSLHLVFAKEEFYYFFRTEGNSKKMSLDPVNAEYQFICDEGCSTIYKKIE</sequence>
<comment type="caution">
    <text evidence="1">The sequence shown here is derived from an EMBL/GenBank/DDBJ whole genome shotgun (WGS) entry which is preliminary data.</text>
</comment>
<dbReference type="PROSITE" id="PS51257">
    <property type="entry name" value="PROKAR_LIPOPROTEIN"/>
    <property type="match status" value="1"/>
</dbReference>
<evidence type="ECO:0008006" key="3">
    <source>
        <dbReference type="Google" id="ProtNLM"/>
    </source>
</evidence>
<reference evidence="1" key="1">
    <citation type="submission" date="2021-11" db="EMBL/GenBank/DDBJ databases">
        <title>Description of novel Flavobacterium species.</title>
        <authorList>
            <person name="Saticioglu I.B."/>
            <person name="Ay H."/>
            <person name="Altun S."/>
            <person name="Duman M."/>
        </authorList>
    </citation>
    <scope>NUCLEOTIDE SEQUENCE</scope>
    <source>
        <strain evidence="1">F-30</strain>
    </source>
</reference>
<protein>
    <recommendedName>
        <fullName evidence="3">Lipocalin-like domain-containing protein</fullName>
    </recommendedName>
</protein>
<organism evidence="1 2">
    <name type="scientific">Flavobacterium piscisymbiosum</name>
    <dbReference type="NCBI Taxonomy" id="2893753"/>
    <lineage>
        <taxon>Bacteria</taxon>
        <taxon>Pseudomonadati</taxon>
        <taxon>Bacteroidota</taxon>
        <taxon>Flavobacteriia</taxon>
        <taxon>Flavobacteriales</taxon>
        <taxon>Flavobacteriaceae</taxon>
        <taxon>Flavobacterium</taxon>
    </lineage>
</organism>
<evidence type="ECO:0000313" key="2">
    <source>
        <dbReference type="Proteomes" id="UP001430679"/>
    </source>
</evidence>
<name>A0ABS8M9I5_9FLAO</name>